<evidence type="ECO:0000313" key="1">
    <source>
        <dbReference type="EMBL" id="SVC42183.1"/>
    </source>
</evidence>
<name>A0A382M029_9ZZZZ</name>
<gene>
    <name evidence="1" type="ORF">METZ01_LOCUS295037</name>
</gene>
<reference evidence="1" key="1">
    <citation type="submission" date="2018-05" db="EMBL/GenBank/DDBJ databases">
        <authorList>
            <person name="Lanie J.A."/>
            <person name="Ng W.-L."/>
            <person name="Kazmierczak K.M."/>
            <person name="Andrzejewski T.M."/>
            <person name="Davidsen T.M."/>
            <person name="Wayne K.J."/>
            <person name="Tettelin H."/>
            <person name="Glass J.I."/>
            <person name="Rusch D."/>
            <person name="Podicherti R."/>
            <person name="Tsui H.-C.T."/>
            <person name="Winkler M.E."/>
        </authorList>
    </citation>
    <scope>NUCLEOTIDE SEQUENCE</scope>
</reference>
<dbReference type="EMBL" id="UINC01090333">
    <property type="protein sequence ID" value="SVC42183.1"/>
    <property type="molecule type" value="Genomic_DNA"/>
</dbReference>
<protein>
    <submittedName>
        <fullName evidence="1">Uncharacterized protein</fullName>
    </submittedName>
</protein>
<organism evidence="1">
    <name type="scientific">marine metagenome</name>
    <dbReference type="NCBI Taxonomy" id="408172"/>
    <lineage>
        <taxon>unclassified sequences</taxon>
        <taxon>metagenomes</taxon>
        <taxon>ecological metagenomes</taxon>
    </lineage>
</organism>
<dbReference type="AlphaFoldDB" id="A0A382M029"/>
<sequence length="153" mass="16607">MIPEQTLEALTNGFGHMGSASVDLKTAHTDTLSASVDPANDTVTSFVLSFLAGPVLENFKSTGRVSYFVGLPSHESYQFKGQFIETRQLTEDELAHSEQFRNAAQEHMVSHGIPAEPAAQMLGTPPDLGITFKVEKIFKQTPGPEAGQELPFN</sequence>
<accession>A0A382M029</accession>
<proteinExistence type="predicted"/>